<dbReference type="RefSeq" id="WP_018327656.1">
    <property type="nucleotide sequence ID" value="NZ_JACHBK010000005.1"/>
</dbReference>
<protein>
    <submittedName>
        <fullName evidence="1">Uncharacterized protein</fullName>
    </submittedName>
</protein>
<accession>A0A7W8UDE4</accession>
<dbReference type="EMBL" id="JACHBK010000005">
    <property type="protein sequence ID" value="MBB5536040.1"/>
    <property type="molecule type" value="Genomic_DNA"/>
</dbReference>
<evidence type="ECO:0000313" key="1">
    <source>
        <dbReference type="EMBL" id="MBB5536040.1"/>
    </source>
</evidence>
<sequence length="143" mass="16368">MKHHELDQLLTLAKIGQDFPQLLSRDKRLQRWVDLLEVDPHRVLSTLHETEYQPARARSALRCDNSALSVAFDDPLLRATGLENDTYGEAKRFFQLSDGQLHDIVCFCHFGTTVSAARTARYIRAKHIDRTAGIWARLCAFFA</sequence>
<dbReference type="AlphaFoldDB" id="A0A7W8UDE4"/>
<gene>
    <name evidence="1" type="ORF">GGD55_002744</name>
</gene>
<name>A0A7W8UDE4_9HYPH</name>
<comment type="caution">
    <text evidence="1">The sequence shown here is derived from an EMBL/GenBank/DDBJ whole genome shotgun (WGS) entry which is preliminary data.</text>
</comment>
<keyword evidence="2" id="KW-1185">Reference proteome</keyword>
<reference evidence="1 2" key="1">
    <citation type="submission" date="2020-08" db="EMBL/GenBank/DDBJ databases">
        <title>Genomic Encyclopedia of Type Strains, Phase IV (KMG-V): Genome sequencing to study the core and pangenomes of soil and plant-associated prokaryotes.</title>
        <authorList>
            <person name="Whitman W."/>
        </authorList>
    </citation>
    <scope>NUCLEOTIDE SEQUENCE [LARGE SCALE GENOMIC DNA]</scope>
    <source>
        <strain evidence="1 2">SEMIA 4084</strain>
    </source>
</reference>
<evidence type="ECO:0000313" key="2">
    <source>
        <dbReference type="Proteomes" id="UP000585507"/>
    </source>
</evidence>
<organism evidence="1 2">
    <name type="scientific">Rhizobium giardinii</name>
    <dbReference type="NCBI Taxonomy" id="56731"/>
    <lineage>
        <taxon>Bacteria</taxon>
        <taxon>Pseudomonadati</taxon>
        <taxon>Pseudomonadota</taxon>
        <taxon>Alphaproteobacteria</taxon>
        <taxon>Hyphomicrobiales</taxon>
        <taxon>Rhizobiaceae</taxon>
        <taxon>Rhizobium/Agrobacterium group</taxon>
        <taxon>Rhizobium</taxon>
    </lineage>
</organism>
<dbReference type="Proteomes" id="UP000585507">
    <property type="component" value="Unassembled WGS sequence"/>
</dbReference>
<proteinExistence type="predicted"/>